<feature type="chain" id="PRO_5036138302" evidence="1">
    <location>
        <begin position="22"/>
        <end position="134"/>
    </location>
</feature>
<feature type="signal peptide" evidence="1">
    <location>
        <begin position="1"/>
        <end position="21"/>
    </location>
</feature>
<dbReference type="Proteomes" id="UP000324748">
    <property type="component" value="Unassembled WGS sequence"/>
</dbReference>
<accession>A0A5B0S471</accession>
<organism evidence="3 5">
    <name type="scientific">Puccinia graminis f. sp. tritici</name>
    <dbReference type="NCBI Taxonomy" id="56615"/>
    <lineage>
        <taxon>Eukaryota</taxon>
        <taxon>Fungi</taxon>
        <taxon>Dikarya</taxon>
        <taxon>Basidiomycota</taxon>
        <taxon>Pucciniomycotina</taxon>
        <taxon>Pucciniomycetes</taxon>
        <taxon>Pucciniales</taxon>
        <taxon>Pucciniaceae</taxon>
        <taxon>Puccinia</taxon>
    </lineage>
</organism>
<proteinExistence type="predicted"/>
<dbReference type="EMBL" id="VDEP01000078">
    <property type="protein sequence ID" value="KAA1132568.1"/>
    <property type="molecule type" value="Genomic_DNA"/>
</dbReference>
<keyword evidence="1" id="KW-0732">Signal</keyword>
<name>A0A5B0S471_PUCGR</name>
<comment type="caution">
    <text evidence="3">The sequence shown here is derived from an EMBL/GenBank/DDBJ whole genome shotgun (WGS) entry which is preliminary data.</text>
</comment>
<evidence type="ECO:0000313" key="4">
    <source>
        <dbReference type="Proteomes" id="UP000324748"/>
    </source>
</evidence>
<dbReference type="AlphaFoldDB" id="A0A5B0S471"/>
<evidence type="ECO:0000256" key="1">
    <source>
        <dbReference type="SAM" id="SignalP"/>
    </source>
</evidence>
<dbReference type="Proteomes" id="UP000325313">
    <property type="component" value="Unassembled WGS sequence"/>
</dbReference>
<dbReference type="EMBL" id="VSWC01000171">
    <property type="protein sequence ID" value="KAA1070818.1"/>
    <property type="molecule type" value="Genomic_DNA"/>
</dbReference>
<evidence type="ECO:0000313" key="5">
    <source>
        <dbReference type="Proteomes" id="UP000325313"/>
    </source>
</evidence>
<gene>
    <name evidence="2" type="ORF">PGT21_024968</name>
    <name evidence="3" type="ORF">PGTUg99_007251</name>
</gene>
<protein>
    <submittedName>
        <fullName evidence="3">Uncharacterized protein</fullName>
    </submittedName>
</protein>
<evidence type="ECO:0000313" key="2">
    <source>
        <dbReference type="EMBL" id="KAA1070818.1"/>
    </source>
</evidence>
<reference evidence="4 5" key="1">
    <citation type="submission" date="2019-05" db="EMBL/GenBank/DDBJ databases">
        <title>Emergence of the Ug99 lineage of the wheat stem rust pathogen through somatic hybridization.</title>
        <authorList>
            <person name="Li F."/>
            <person name="Upadhyaya N.M."/>
            <person name="Sperschneider J."/>
            <person name="Matny O."/>
            <person name="Nguyen-Phuc H."/>
            <person name="Mago R."/>
            <person name="Raley C."/>
            <person name="Miller M.E."/>
            <person name="Silverstein K.A.T."/>
            <person name="Henningsen E."/>
            <person name="Hirsch C.D."/>
            <person name="Visser B."/>
            <person name="Pretorius Z.A."/>
            <person name="Steffenson B.J."/>
            <person name="Schwessinger B."/>
            <person name="Dodds P.N."/>
            <person name="Figueroa M."/>
        </authorList>
    </citation>
    <scope>NUCLEOTIDE SEQUENCE [LARGE SCALE GENOMIC DNA]</scope>
    <source>
        <strain evidence="2">21-0</strain>
        <strain evidence="3 5">Ug99</strain>
    </source>
</reference>
<sequence length="134" mass="14438">MNLQATVVLFTVAVMITAVVQAPQRPLCPWCKNAEGFPCTSEQIKKFKLTASGPCNCKFPSGSKSNCPNEVPKAYLMCGDLECSALFSINPGYSNRNVPRPCYHPAIDIIHNGICPAATTSMPGTSEQGPSEHY</sequence>
<evidence type="ECO:0000313" key="3">
    <source>
        <dbReference type="EMBL" id="KAA1132568.1"/>
    </source>
</evidence>
<keyword evidence="4" id="KW-1185">Reference proteome</keyword>